<reference evidence="2" key="2">
    <citation type="submission" date="2022-03" db="EMBL/GenBank/DDBJ databases">
        <title>Draft title - Genomic analysis of global carrot germplasm unveils the trajectory of domestication and the origin of high carotenoid orange carrot.</title>
        <authorList>
            <person name="Iorizzo M."/>
            <person name="Ellison S."/>
            <person name="Senalik D."/>
            <person name="Macko-Podgorni A."/>
            <person name="Grzebelus D."/>
            <person name="Bostan H."/>
            <person name="Rolling W."/>
            <person name="Curaba J."/>
            <person name="Simon P."/>
        </authorList>
    </citation>
    <scope>NUCLEOTIDE SEQUENCE</scope>
    <source>
        <tissue evidence="2">Leaf</tissue>
    </source>
</reference>
<keyword evidence="3" id="KW-1185">Reference proteome</keyword>
<proteinExistence type="predicted"/>
<reference evidence="1" key="1">
    <citation type="journal article" date="2016" name="Nat. Genet.">
        <title>A high-quality carrot genome assembly provides new insights into carotenoid accumulation and asterid genome evolution.</title>
        <authorList>
            <person name="Iorizzo M."/>
            <person name="Ellison S."/>
            <person name="Senalik D."/>
            <person name="Zeng P."/>
            <person name="Satapoomin P."/>
            <person name="Huang J."/>
            <person name="Bowman M."/>
            <person name="Iovene M."/>
            <person name="Sanseverino W."/>
            <person name="Cavagnaro P."/>
            <person name="Yildiz M."/>
            <person name="Macko-Podgorni A."/>
            <person name="Moranska E."/>
            <person name="Grzebelus E."/>
            <person name="Grzebelus D."/>
            <person name="Ashrafi H."/>
            <person name="Zheng Z."/>
            <person name="Cheng S."/>
            <person name="Spooner D."/>
            <person name="Van Deynze A."/>
            <person name="Simon P."/>
        </authorList>
    </citation>
    <scope>NUCLEOTIDE SEQUENCE [LARGE SCALE GENOMIC DNA]</scope>
    <source>
        <tissue evidence="1">Leaf</tissue>
    </source>
</reference>
<protein>
    <submittedName>
        <fullName evidence="1">Uncharacterized protein</fullName>
    </submittedName>
</protein>
<organism evidence="1">
    <name type="scientific">Daucus carota subsp. sativus</name>
    <name type="common">Carrot</name>
    <dbReference type="NCBI Taxonomy" id="79200"/>
    <lineage>
        <taxon>Eukaryota</taxon>
        <taxon>Viridiplantae</taxon>
        <taxon>Streptophyta</taxon>
        <taxon>Embryophyta</taxon>
        <taxon>Tracheophyta</taxon>
        <taxon>Spermatophyta</taxon>
        <taxon>Magnoliopsida</taxon>
        <taxon>eudicotyledons</taxon>
        <taxon>Gunneridae</taxon>
        <taxon>Pentapetalae</taxon>
        <taxon>asterids</taxon>
        <taxon>campanulids</taxon>
        <taxon>Apiales</taxon>
        <taxon>Apiaceae</taxon>
        <taxon>Apioideae</taxon>
        <taxon>Scandiceae</taxon>
        <taxon>Daucinae</taxon>
        <taxon>Daucus</taxon>
        <taxon>Daucus sect. Daucus</taxon>
    </lineage>
</organism>
<accession>A0A164T4A8</accession>
<dbReference type="EMBL" id="LNRQ01000007">
    <property type="protein sequence ID" value="KZM87036.1"/>
    <property type="molecule type" value="Genomic_DNA"/>
</dbReference>
<sequence length="50" mass="5443">MVDLNVVVGEGVCKGCAAPCYPRHSARVDPKIRRLDCRGIQASSMVRLKS</sequence>
<evidence type="ECO:0000313" key="1">
    <source>
        <dbReference type="EMBL" id="KZM87036.1"/>
    </source>
</evidence>
<dbReference type="EMBL" id="CP093349">
    <property type="protein sequence ID" value="WOH08489.1"/>
    <property type="molecule type" value="Genomic_DNA"/>
</dbReference>
<evidence type="ECO:0000313" key="2">
    <source>
        <dbReference type="EMBL" id="WOH08489.1"/>
    </source>
</evidence>
<dbReference type="Proteomes" id="UP000077755">
    <property type="component" value="Chromosome 7"/>
</dbReference>
<dbReference type="Gramene" id="KZM87036">
    <property type="protein sequence ID" value="KZM87036"/>
    <property type="gene ID" value="DCAR_024170"/>
</dbReference>
<evidence type="ECO:0000313" key="3">
    <source>
        <dbReference type="Proteomes" id="UP000077755"/>
    </source>
</evidence>
<dbReference type="AlphaFoldDB" id="A0A164T4A8"/>
<gene>
    <name evidence="1" type="ORF">DCAR_024170</name>
    <name evidence="2" type="ORF">DCAR_0727930</name>
</gene>
<name>A0A164T4A8_DAUCS</name>